<keyword evidence="2" id="KW-0472">Membrane</keyword>
<feature type="transmembrane region" description="Helical" evidence="2">
    <location>
        <begin position="43"/>
        <end position="69"/>
    </location>
</feature>
<dbReference type="PANTHER" id="PTHR37013:SF3">
    <property type="entry name" value="INTEGRAL MEMBRANE PROTEIN (AFU_ORTHOLOGUE AFUA_1G05950)"/>
    <property type="match status" value="1"/>
</dbReference>
<dbReference type="AlphaFoldDB" id="A0A2B7XNR4"/>
<feature type="domain" description="DUF7703" evidence="3">
    <location>
        <begin position="14"/>
        <end position="247"/>
    </location>
</feature>
<feature type="transmembrane region" description="Helical" evidence="2">
    <location>
        <begin position="190"/>
        <end position="215"/>
    </location>
</feature>
<feature type="transmembrane region" description="Helical" evidence="2">
    <location>
        <begin position="151"/>
        <end position="169"/>
    </location>
</feature>
<evidence type="ECO:0000259" key="3">
    <source>
        <dbReference type="Pfam" id="PF24802"/>
    </source>
</evidence>
<sequence length="361" mass="39781">MSEHGLPLGTQLAIATFFAISLYNALELFVLIFVSFSTFKGLYFWSLVLSTSLGIVPYSIGYLFVYFLPPIGTDWTPLVLINVGWLVTTTGQSLILYSRLHLVLRNTKILRLVLFMIVANAIMLHLPSAILSVGLRSRDSLIDASIALEKVQITVFSVQELVISTLYIWETVKMLRLSPDRAKRRIMLQLISINVIVTVMDIALLSAVYADLFLYELPIRAMVYSIKLKLEFAVLGQLVYLASSLSCGLDITVCSNGFPDFVDPSRITSDITHARRLNHGASKPLQSESDDAIDAPRFLPAPSGGPLSGDDGQSETRSSWSRSTQTTPVNTNTTSPLGNSSRSAFREQRVEANNPEAECPG</sequence>
<dbReference type="PANTHER" id="PTHR37013">
    <property type="entry name" value="INTEGRAL MEMBRANE PROTEIN (AFU_ORTHOLOGUE AFUA_1G05950)-RELATED"/>
    <property type="match status" value="1"/>
</dbReference>
<feature type="transmembrane region" description="Helical" evidence="2">
    <location>
        <begin position="75"/>
        <end position="97"/>
    </location>
</feature>
<evidence type="ECO:0000313" key="4">
    <source>
        <dbReference type="EMBL" id="PGH10401.1"/>
    </source>
</evidence>
<keyword evidence="5" id="KW-1185">Reference proteome</keyword>
<gene>
    <name evidence="4" type="ORF">GX51_00159</name>
</gene>
<keyword evidence="2" id="KW-1133">Transmembrane helix</keyword>
<organism evidence="4 5">
    <name type="scientific">Blastomyces parvus</name>
    <dbReference type="NCBI Taxonomy" id="2060905"/>
    <lineage>
        <taxon>Eukaryota</taxon>
        <taxon>Fungi</taxon>
        <taxon>Dikarya</taxon>
        <taxon>Ascomycota</taxon>
        <taxon>Pezizomycotina</taxon>
        <taxon>Eurotiomycetes</taxon>
        <taxon>Eurotiomycetidae</taxon>
        <taxon>Onygenales</taxon>
        <taxon>Ajellomycetaceae</taxon>
        <taxon>Blastomyces</taxon>
    </lineage>
</organism>
<feature type="transmembrane region" description="Helical" evidence="2">
    <location>
        <begin position="12"/>
        <end position="36"/>
    </location>
</feature>
<feature type="region of interest" description="Disordered" evidence="1">
    <location>
        <begin position="278"/>
        <end position="361"/>
    </location>
</feature>
<dbReference type="InterPro" id="IPR056120">
    <property type="entry name" value="DUF7703"/>
</dbReference>
<evidence type="ECO:0000256" key="2">
    <source>
        <dbReference type="SAM" id="Phobius"/>
    </source>
</evidence>
<dbReference type="Pfam" id="PF24802">
    <property type="entry name" value="DUF7703"/>
    <property type="match status" value="1"/>
</dbReference>
<evidence type="ECO:0000256" key="1">
    <source>
        <dbReference type="SAM" id="MobiDB-lite"/>
    </source>
</evidence>
<evidence type="ECO:0000313" key="5">
    <source>
        <dbReference type="Proteomes" id="UP000224080"/>
    </source>
</evidence>
<feature type="transmembrane region" description="Helical" evidence="2">
    <location>
        <begin position="109"/>
        <end position="131"/>
    </location>
</feature>
<accession>A0A2B7XNR4</accession>
<dbReference type="Proteomes" id="UP000224080">
    <property type="component" value="Unassembled WGS sequence"/>
</dbReference>
<proteinExistence type="predicted"/>
<dbReference type="EMBL" id="PDNC01000001">
    <property type="protein sequence ID" value="PGH10401.1"/>
    <property type="molecule type" value="Genomic_DNA"/>
</dbReference>
<feature type="compositionally biased region" description="Low complexity" evidence="1">
    <location>
        <begin position="315"/>
        <end position="336"/>
    </location>
</feature>
<keyword evidence="2" id="KW-0812">Transmembrane</keyword>
<protein>
    <recommendedName>
        <fullName evidence="3">DUF7703 domain-containing protein</fullName>
    </recommendedName>
</protein>
<name>A0A2B7XNR4_9EURO</name>
<comment type="caution">
    <text evidence="4">The sequence shown here is derived from an EMBL/GenBank/DDBJ whole genome shotgun (WGS) entry which is preliminary data.</text>
</comment>
<reference evidence="4 5" key="1">
    <citation type="submission" date="2017-10" db="EMBL/GenBank/DDBJ databases">
        <title>Comparative genomics in systemic dimorphic fungi from Ajellomycetaceae.</title>
        <authorList>
            <person name="Munoz J.F."/>
            <person name="Mcewen J.G."/>
            <person name="Clay O.K."/>
            <person name="Cuomo C.A."/>
        </authorList>
    </citation>
    <scope>NUCLEOTIDE SEQUENCE [LARGE SCALE GENOMIC DNA]</scope>
    <source>
        <strain evidence="4 5">UAMH130</strain>
    </source>
</reference>
<dbReference type="OrthoDB" id="405906at2759"/>